<dbReference type="PANTHER" id="PTHR32063">
    <property type="match status" value="1"/>
</dbReference>
<feature type="domain" description="Membrane transport protein MMPL" evidence="6">
    <location>
        <begin position="843"/>
        <end position="1124"/>
    </location>
</feature>
<dbReference type="Gene3D" id="3.30.2090.10">
    <property type="entry name" value="Multidrug efflux transporter AcrB TolC docking domain, DN and DC subdomains"/>
    <property type="match status" value="2"/>
</dbReference>
<reference evidence="7 8" key="1">
    <citation type="submission" date="2020-08" db="EMBL/GenBank/DDBJ databases">
        <title>Genomic Encyclopedia of Type Strains, Phase IV (KMG-IV): sequencing the most valuable type-strain genomes for metagenomic binning, comparative biology and taxonomic classification.</title>
        <authorList>
            <person name="Goeker M."/>
        </authorList>
    </citation>
    <scope>NUCLEOTIDE SEQUENCE [LARGE SCALE GENOMIC DNA]</scope>
    <source>
        <strain evidence="7 8">DSM 5391</strain>
    </source>
</reference>
<dbReference type="PRINTS" id="PR00702">
    <property type="entry name" value="ACRIFLAVINRP"/>
</dbReference>
<keyword evidence="2 5" id="KW-0812">Transmembrane</keyword>
<feature type="transmembrane region" description="Helical" evidence="5">
    <location>
        <begin position="379"/>
        <end position="399"/>
    </location>
</feature>
<evidence type="ECO:0000256" key="2">
    <source>
        <dbReference type="ARBA" id="ARBA00022692"/>
    </source>
</evidence>
<feature type="transmembrane region" description="Helical" evidence="5">
    <location>
        <begin position="353"/>
        <end position="372"/>
    </location>
</feature>
<feature type="transmembrane region" description="Helical" evidence="5">
    <location>
        <begin position="1068"/>
        <end position="1087"/>
    </location>
</feature>
<feature type="transmembrane region" description="Helical" evidence="5">
    <location>
        <begin position="1022"/>
        <end position="1047"/>
    </location>
</feature>
<dbReference type="Pfam" id="PF00873">
    <property type="entry name" value="ACR_tran"/>
    <property type="match status" value="1"/>
</dbReference>
<evidence type="ECO:0000313" key="7">
    <source>
        <dbReference type="EMBL" id="MBB6444985.1"/>
    </source>
</evidence>
<dbReference type="RefSeq" id="WP_184524599.1">
    <property type="nucleotide sequence ID" value="NZ_JACHGK010000004.1"/>
</dbReference>
<feature type="transmembrane region" description="Helical" evidence="5">
    <location>
        <begin position="996"/>
        <end position="1016"/>
    </location>
</feature>
<evidence type="ECO:0000256" key="5">
    <source>
        <dbReference type="SAM" id="Phobius"/>
    </source>
</evidence>
<dbReference type="Gene3D" id="3.30.70.1320">
    <property type="entry name" value="Multidrug efflux transporter AcrB pore domain like"/>
    <property type="match status" value="1"/>
</dbReference>
<dbReference type="SUPFAM" id="SSF82714">
    <property type="entry name" value="Multidrug efflux transporter AcrB TolC docking domain, DN and DC subdomains"/>
    <property type="match status" value="2"/>
</dbReference>
<evidence type="ECO:0000313" key="8">
    <source>
        <dbReference type="Proteomes" id="UP000531594"/>
    </source>
</evidence>
<dbReference type="PANTHER" id="PTHR32063:SF0">
    <property type="entry name" value="SWARMING MOTILITY PROTEIN SWRC"/>
    <property type="match status" value="1"/>
</dbReference>
<gene>
    <name evidence="7" type="ORF">HNR53_001595</name>
</gene>
<organism evidence="7 8">
    <name type="scientific">Bacillus benzoevorans</name>
    <dbReference type="NCBI Taxonomy" id="1456"/>
    <lineage>
        <taxon>Bacteria</taxon>
        <taxon>Bacillati</taxon>
        <taxon>Bacillota</taxon>
        <taxon>Bacilli</taxon>
        <taxon>Bacillales</taxon>
        <taxon>Bacillaceae</taxon>
        <taxon>Bacillus</taxon>
    </lineage>
</organism>
<comment type="subcellular location">
    <subcellularLocation>
        <location evidence="1">Membrane</location>
        <topology evidence="1">Multi-pass membrane protein</topology>
    </subcellularLocation>
</comment>
<protein>
    <submittedName>
        <fullName evidence="7">HAE1 family hydrophobic/amphiphilic exporter-1</fullName>
    </submittedName>
</protein>
<dbReference type="SUPFAM" id="SSF82693">
    <property type="entry name" value="Multidrug efflux transporter AcrB pore domain, PN1, PN2, PC1 and PC2 subdomains"/>
    <property type="match status" value="2"/>
</dbReference>
<evidence type="ECO:0000256" key="3">
    <source>
        <dbReference type="ARBA" id="ARBA00022989"/>
    </source>
</evidence>
<feature type="transmembrane region" description="Helical" evidence="5">
    <location>
        <begin position="573"/>
        <end position="592"/>
    </location>
</feature>
<dbReference type="Gene3D" id="3.30.70.1430">
    <property type="entry name" value="Multidrug efflux transporter AcrB pore domain"/>
    <property type="match status" value="1"/>
</dbReference>
<dbReference type="SUPFAM" id="SSF82866">
    <property type="entry name" value="Multidrug efflux transporter AcrB transmembrane domain"/>
    <property type="match status" value="2"/>
</dbReference>
<evidence type="ECO:0000256" key="1">
    <source>
        <dbReference type="ARBA" id="ARBA00004141"/>
    </source>
</evidence>
<feature type="transmembrane region" description="Helical" evidence="5">
    <location>
        <begin position="485"/>
        <end position="512"/>
    </location>
</feature>
<dbReference type="InterPro" id="IPR001036">
    <property type="entry name" value="Acrflvin-R"/>
</dbReference>
<name>A0A7X0LUZ6_9BACI</name>
<dbReference type="GO" id="GO:0005886">
    <property type="term" value="C:plasma membrane"/>
    <property type="evidence" value="ECO:0007669"/>
    <property type="project" value="TreeGrafter"/>
</dbReference>
<dbReference type="Proteomes" id="UP000531594">
    <property type="component" value="Unassembled WGS sequence"/>
</dbReference>
<sequence length="1137" mass="123282">MKKVIQFSLKNKFAIWILTIILTATGIYSGMTMKLETIPSITAPLVSVTTVYPGATPEEVMEHVTIPIEQQVQNLDGVSTVISTSFQNASSVQIEYDYSKDMEKAQNEVKEALAGLIFPETVKDPEISRLNLNEYPVMSLSASDDKKSLAELTTLVDEMIVPQMKGLDGVASVQVSGNEVQEVKLTFIKEKLIQYGLNEETVRNVIKGSNVTLPLGLHTFADEEKSVVVDGNITTIDDLKTLKIPVVSQGAGQMQGAQRAPADGAVQLPHGIPTVELQEIASIEMASKAESISRTNGKWSIGVQIVKAADANTVDVVNSVKEKAEKLEKAYAGLNMTTVMDQGKPIEDSVQTMLSKAIFGALFAMLIILIFLRNFKTTIISVISIPLSLLIAITILHQMGITLNIMTLGAMTVAIGRVIDDSIVVIENIFRRMSKEDEDLKGKGLIVEAAKEMFIPISSSTIVTIAVFLPLGFVKGPIGELFLPFALTVVFSLLASLVISITVVPMMAHSFFKNGLHQEREMMELGHKERRGSRGKGFHFIVIDGIKHHRILLSAAAVLLLIGSAFVPTELTAVLSVIVSILLVLVIVSIAVPSVSHKESERESNTKQDVPPVKESIPDIEHVHHEQRPGFLAEGYQKVLKWSLNHKVITTSLAVLLLAGSLFLIPMIGVSFIASEKDKMVYAVYSPEPGQTREEVVKIADQAEKIFQSRAGVKTIQFSLGSENPMNPGQSNNAIFYVEYEQDTENFAEESEAVMKELQKKAPRGEWSSMNMASTGSGSTLSMLIFGDSIADIQPVVQRLEQIFKDNKDLTNVATTLSKTYEEYTLVADQDKLSRLGLTAAQIGMELSQQENRAVLTTVEHKGNKLNVYLEKEEGYSNVEDLTAKTIPSPLGIAVPIKEVTEVIEGTTSNTLTRRDNRIYASVSGEIKTKDVAAVSAAVQKNADMLKLPQHVEVSMGGVTEQMTDSFMQLGLAICAAIAIVYFVLVVTFGGGLAPFAILFSLPFAVIGGLVGLLASHETISVSAMIGFLMLIGIVVTNAIVLIDRVILKENEGLSTRDALLEAAGTRLRPILMTAIATIGALLPLAFGMEGSGLISKGLGVTVIGGLISSTLLTLLIVPIVYETLMKAFRKNKHHEA</sequence>
<proteinExistence type="predicted"/>
<dbReference type="Pfam" id="PF03176">
    <property type="entry name" value="MMPL"/>
    <property type="match status" value="1"/>
</dbReference>
<feature type="transmembrane region" description="Helical" evidence="5">
    <location>
        <begin position="967"/>
        <end position="989"/>
    </location>
</feature>
<dbReference type="GO" id="GO:0042910">
    <property type="term" value="F:xenobiotic transmembrane transporter activity"/>
    <property type="evidence" value="ECO:0007669"/>
    <property type="project" value="TreeGrafter"/>
</dbReference>
<evidence type="ECO:0000259" key="6">
    <source>
        <dbReference type="Pfam" id="PF03176"/>
    </source>
</evidence>
<dbReference type="InterPro" id="IPR004869">
    <property type="entry name" value="MMPL_dom"/>
</dbReference>
<keyword evidence="4 5" id="KW-0472">Membrane</keyword>
<feature type="transmembrane region" description="Helical" evidence="5">
    <location>
        <begin position="648"/>
        <end position="674"/>
    </location>
</feature>
<evidence type="ECO:0000256" key="4">
    <source>
        <dbReference type="ARBA" id="ARBA00023136"/>
    </source>
</evidence>
<dbReference type="InterPro" id="IPR027463">
    <property type="entry name" value="AcrB_DN_DC_subdom"/>
</dbReference>
<feature type="transmembrane region" description="Helical" evidence="5">
    <location>
        <begin position="453"/>
        <end position="473"/>
    </location>
</feature>
<comment type="caution">
    <text evidence="7">The sequence shown here is derived from an EMBL/GenBank/DDBJ whole genome shotgun (WGS) entry which is preliminary data.</text>
</comment>
<keyword evidence="3 5" id="KW-1133">Transmembrane helix</keyword>
<dbReference type="EMBL" id="JACHGK010000004">
    <property type="protein sequence ID" value="MBB6444985.1"/>
    <property type="molecule type" value="Genomic_DNA"/>
</dbReference>
<keyword evidence="8" id="KW-1185">Reference proteome</keyword>
<feature type="transmembrane region" description="Helical" evidence="5">
    <location>
        <begin position="1099"/>
        <end position="1122"/>
    </location>
</feature>
<dbReference type="AlphaFoldDB" id="A0A7X0LUZ6"/>
<dbReference type="Gene3D" id="1.20.1640.10">
    <property type="entry name" value="Multidrug efflux transporter AcrB transmembrane domain"/>
    <property type="match status" value="3"/>
</dbReference>
<feature type="transmembrane region" description="Helical" evidence="5">
    <location>
        <begin position="551"/>
        <end position="567"/>
    </location>
</feature>
<accession>A0A7X0LUZ6</accession>